<feature type="region of interest" description="Disordered" evidence="1">
    <location>
        <begin position="1"/>
        <end position="28"/>
    </location>
</feature>
<comment type="caution">
    <text evidence="2">The sequence shown here is derived from an EMBL/GenBank/DDBJ whole genome shotgun (WGS) entry which is preliminary data.</text>
</comment>
<organism evidence="2 3">
    <name type="scientific">candidate division WWE3 bacterium CG06_land_8_20_14_3_00_42_16</name>
    <dbReference type="NCBI Taxonomy" id="1975083"/>
    <lineage>
        <taxon>Bacteria</taxon>
        <taxon>Katanobacteria</taxon>
    </lineage>
</organism>
<evidence type="ECO:0000313" key="3">
    <source>
        <dbReference type="Proteomes" id="UP000229916"/>
    </source>
</evidence>
<feature type="compositionally biased region" description="Polar residues" evidence="1">
    <location>
        <begin position="130"/>
        <end position="155"/>
    </location>
</feature>
<sequence length="380" mass="40548">MVFDNNNSLTDDSTPQTIGPNLQDQNDAQRVIQTKMAGESAKPKIVRPIVPLAGPIRPVADNLPQPLPTAAVEEVDLGQQPSVPSPTSQTQPLAEKPVAETPDAQTQATADFQKPEPVLPESSPEAELKSITTAEVSQVQTSPLQTPKMADTTSILEPLVEAEEKSQQGDSGKVTSPQEEVDKQIEEIQKTTPMIDETLPLKSETSVLFDKPATSTAQTQNRPPSQVDEEEPLARTAIPGDQFEPAKKEPPFLSKDSAPLSAVQPKNEEAVSQAVATGSQGAGSAASPQVRTMAVSDHDFINKLDLDPQAQNLVKEVEVKGDPSVLGSQEKAADQDFAEKLRQQGLPEEKIVEALKEKHEEAASSTSGTPDAATEPTVES</sequence>
<proteinExistence type="predicted"/>
<feature type="compositionally biased region" description="Low complexity" evidence="1">
    <location>
        <begin position="272"/>
        <end position="289"/>
    </location>
</feature>
<feature type="compositionally biased region" description="Basic and acidic residues" evidence="1">
    <location>
        <begin position="180"/>
        <end position="189"/>
    </location>
</feature>
<reference evidence="3" key="1">
    <citation type="submission" date="2017-09" db="EMBL/GenBank/DDBJ databases">
        <title>Depth-based differentiation of microbial function through sediment-hosted aquifers and enrichment of novel symbionts in the deep terrestrial subsurface.</title>
        <authorList>
            <person name="Probst A.J."/>
            <person name="Ladd B."/>
            <person name="Jarett J.K."/>
            <person name="Geller-Mcgrath D.E."/>
            <person name="Sieber C.M.K."/>
            <person name="Emerson J.B."/>
            <person name="Anantharaman K."/>
            <person name="Thomas B.C."/>
            <person name="Malmstrom R."/>
            <person name="Stieglmeier M."/>
            <person name="Klingl A."/>
            <person name="Woyke T."/>
            <person name="Ryan C.M."/>
            <person name="Banfield J.F."/>
        </authorList>
    </citation>
    <scope>NUCLEOTIDE SEQUENCE [LARGE SCALE GENOMIC DNA]</scope>
</reference>
<dbReference type="Proteomes" id="UP000229916">
    <property type="component" value="Unassembled WGS sequence"/>
</dbReference>
<dbReference type="AlphaFoldDB" id="A0A2M7APD9"/>
<dbReference type="EMBL" id="PEWD01000012">
    <property type="protein sequence ID" value="PIU69258.1"/>
    <property type="molecule type" value="Genomic_DNA"/>
</dbReference>
<evidence type="ECO:0000256" key="1">
    <source>
        <dbReference type="SAM" id="MobiDB-lite"/>
    </source>
</evidence>
<feature type="region of interest" description="Disordered" evidence="1">
    <location>
        <begin position="342"/>
        <end position="380"/>
    </location>
</feature>
<name>A0A2M7APD9_UNCKA</name>
<evidence type="ECO:0000313" key="2">
    <source>
        <dbReference type="EMBL" id="PIU69258.1"/>
    </source>
</evidence>
<accession>A0A2M7APD9</accession>
<feature type="compositionally biased region" description="Polar residues" evidence="1">
    <location>
        <begin position="168"/>
        <end position="178"/>
    </location>
</feature>
<feature type="compositionally biased region" description="Low complexity" evidence="1">
    <location>
        <begin position="79"/>
        <end position="92"/>
    </location>
</feature>
<protein>
    <submittedName>
        <fullName evidence="2">Uncharacterized protein</fullName>
    </submittedName>
</protein>
<feature type="compositionally biased region" description="Polar residues" evidence="1">
    <location>
        <begin position="213"/>
        <end position="224"/>
    </location>
</feature>
<feature type="region of interest" description="Disordered" evidence="1">
    <location>
        <begin position="53"/>
        <end position="291"/>
    </location>
</feature>
<feature type="compositionally biased region" description="Basic and acidic residues" evidence="1">
    <location>
        <begin position="342"/>
        <end position="362"/>
    </location>
</feature>
<gene>
    <name evidence="2" type="ORF">COS81_00680</name>
</gene>